<evidence type="ECO:0000259" key="1">
    <source>
        <dbReference type="Pfam" id="PF00305"/>
    </source>
</evidence>
<reference evidence="2" key="2">
    <citation type="journal article" date="2023" name="Plants (Basel)">
        <title>Annotation of the Turnera subulata (Passifloraceae) Draft Genome Reveals the S-Locus Evolved after the Divergence of Turneroideae from Passifloroideae in a Stepwise Manner.</title>
        <authorList>
            <person name="Henning P.M."/>
            <person name="Roalson E.H."/>
            <person name="Mir W."/>
            <person name="McCubbin A.G."/>
            <person name="Shore J.S."/>
        </authorList>
    </citation>
    <scope>NUCLEOTIDE SEQUENCE</scope>
    <source>
        <strain evidence="2">F60SS</strain>
    </source>
</reference>
<dbReference type="SUPFAM" id="SSF48484">
    <property type="entry name" value="Lipoxigenase"/>
    <property type="match status" value="1"/>
</dbReference>
<name>A0A9Q0JAD4_9ROSI</name>
<comment type="caution">
    <text evidence="2">The sequence shown here is derived from an EMBL/GenBank/DDBJ whole genome shotgun (WGS) entry which is preliminary data.</text>
</comment>
<sequence length="94" mass="10418">MGPVRLLLLNSKALKKNSSTKLGGISPERLLCDKSKVSKTLIFPRVVGIPPDIKDTYGVNFGQYAYGGYFPNHPSIVRALCVQRILQKWSSRNA</sequence>
<accession>A0A9Q0JAD4</accession>
<gene>
    <name evidence="2" type="ORF">Tsubulata_046735</name>
</gene>
<feature type="domain" description="Lipoxygenase" evidence="1">
    <location>
        <begin position="59"/>
        <end position="81"/>
    </location>
</feature>
<dbReference type="Pfam" id="PF00305">
    <property type="entry name" value="Lipoxygenase"/>
    <property type="match status" value="1"/>
</dbReference>
<proteinExistence type="predicted"/>
<evidence type="ECO:0000313" key="2">
    <source>
        <dbReference type="EMBL" id="KAJ4835231.1"/>
    </source>
</evidence>
<dbReference type="Proteomes" id="UP001141552">
    <property type="component" value="Unassembled WGS sequence"/>
</dbReference>
<dbReference type="InterPro" id="IPR036226">
    <property type="entry name" value="LipOase_C_sf"/>
</dbReference>
<keyword evidence="3" id="KW-1185">Reference proteome</keyword>
<dbReference type="GO" id="GO:0016702">
    <property type="term" value="F:oxidoreductase activity, acting on single donors with incorporation of molecular oxygen, incorporation of two atoms of oxygen"/>
    <property type="evidence" value="ECO:0007669"/>
    <property type="project" value="InterPro"/>
</dbReference>
<organism evidence="2 3">
    <name type="scientific">Turnera subulata</name>
    <dbReference type="NCBI Taxonomy" id="218843"/>
    <lineage>
        <taxon>Eukaryota</taxon>
        <taxon>Viridiplantae</taxon>
        <taxon>Streptophyta</taxon>
        <taxon>Embryophyta</taxon>
        <taxon>Tracheophyta</taxon>
        <taxon>Spermatophyta</taxon>
        <taxon>Magnoliopsida</taxon>
        <taxon>eudicotyledons</taxon>
        <taxon>Gunneridae</taxon>
        <taxon>Pentapetalae</taxon>
        <taxon>rosids</taxon>
        <taxon>fabids</taxon>
        <taxon>Malpighiales</taxon>
        <taxon>Passifloraceae</taxon>
        <taxon>Turnera</taxon>
    </lineage>
</organism>
<dbReference type="EMBL" id="JAKUCV010004483">
    <property type="protein sequence ID" value="KAJ4835231.1"/>
    <property type="molecule type" value="Genomic_DNA"/>
</dbReference>
<dbReference type="AlphaFoldDB" id="A0A9Q0JAD4"/>
<evidence type="ECO:0000313" key="3">
    <source>
        <dbReference type="Proteomes" id="UP001141552"/>
    </source>
</evidence>
<reference evidence="2" key="1">
    <citation type="submission" date="2022-02" db="EMBL/GenBank/DDBJ databases">
        <authorList>
            <person name="Henning P.M."/>
            <person name="McCubbin A.G."/>
            <person name="Shore J.S."/>
        </authorList>
    </citation>
    <scope>NUCLEOTIDE SEQUENCE</scope>
    <source>
        <strain evidence="2">F60SS</strain>
        <tissue evidence="2">Leaves</tissue>
    </source>
</reference>
<dbReference type="InterPro" id="IPR013819">
    <property type="entry name" value="LipOase_C"/>
</dbReference>
<protein>
    <recommendedName>
        <fullName evidence="1">Lipoxygenase domain-containing protein</fullName>
    </recommendedName>
</protein>
<dbReference type="GO" id="GO:0046872">
    <property type="term" value="F:metal ion binding"/>
    <property type="evidence" value="ECO:0007669"/>
    <property type="project" value="InterPro"/>
</dbReference>